<feature type="transmembrane region" description="Helical" evidence="7">
    <location>
        <begin position="107"/>
        <end position="128"/>
    </location>
</feature>
<comment type="similarity">
    <text evidence="7">Belongs to the binding-protein-dependent transport system permease family.</text>
</comment>
<feature type="domain" description="ABC transmembrane type-1" evidence="8">
    <location>
        <begin position="103"/>
        <end position="416"/>
    </location>
</feature>
<evidence type="ECO:0000256" key="6">
    <source>
        <dbReference type="ARBA" id="ARBA00023136"/>
    </source>
</evidence>
<evidence type="ECO:0000259" key="8">
    <source>
        <dbReference type="PROSITE" id="PS50928"/>
    </source>
</evidence>
<dbReference type="EMBL" id="CP128399">
    <property type="protein sequence ID" value="WJW67272.1"/>
    <property type="molecule type" value="Genomic_DNA"/>
</dbReference>
<organism evidence="9 11">
    <name type="scientific">Candidatus Chlorohelix allophototropha</name>
    <dbReference type="NCBI Taxonomy" id="3003348"/>
    <lineage>
        <taxon>Bacteria</taxon>
        <taxon>Bacillati</taxon>
        <taxon>Chloroflexota</taxon>
        <taxon>Chloroflexia</taxon>
        <taxon>Candidatus Chloroheliales</taxon>
        <taxon>Candidatus Chloroheliaceae</taxon>
        <taxon>Candidatus Chlorohelix</taxon>
    </lineage>
</organism>
<protein>
    <submittedName>
        <fullName evidence="9">Sugar ABC transporter permease</fullName>
    </submittedName>
</protein>
<dbReference type="GO" id="GO:0005886">
    <property type="term" value="C:plasma membrane"/>
    <property type="evidence" value="ECO:0007669"/>
    <property type="project" value="UniProtKB-SubCell"/>
</dbReference>
<dbReference type="PANTHER" id="PTHR30193">
    <property type="entry name" value="ABC TRANSPORTER PERMEASE PROTEIN"/>
    <property type="match status" value="1"/>
</dbReference>
<evidence type="ECO:0000256" key="5">
    <source>
        <dbReference type="ARBA" id="ARBA00022989"/>
    </source>
</evidence>
<feature type="transmembrane region" description="Helical" evidence="7">
    <location>
        <begin position="39"/>
        <end position="63"/>
    </location>
</feature>
<proteinExistence type="inferred from homology"/>
<keyword evidence="3" id="KW-1003">Cell membrane</keyword>
<dbReference type="RefSeq" id="WP_341469171.1">
    <property type="nucleotide sequence ID" value="NZ_CP128399.1"/>
</dbReference>
<evidence type="ECO:0000313" key="10">
    <source>
        <dbReference type="EMBL" id="WJW67272.1"/>
    </source>
</evidence>
<dbReference type="InterPro" id="IPR051393">
    <property type="entry name" value="ABC_transporter_permease"/>
</dbReference>
<sequence length="427" mass="47795">MATVQEKLVTANKIELPGENSAEVKRRKFRKMLRSSLKAYLFIAPALIILFFFHFMPIIYAFFLSLYKRISAVKGIVPPAENFAGFDNYSKLLFDDPDWWNAFWNTLGYVALSVFLGIAAALGVALMLDKVTKGKNLYRTLFFLPYVTSLIAIAAVWNIIFAPFSSNALTRANPDRPGGLANWVFAAIGIPMQRWRLDDRGILKLIFDNGGRGPDVGTLAIKLVLLAGLMSFIVWLYRHFEGGIWNWLTGLLTTFAALVGWSVIVELAHFFTWDSFWGGPSMAMFTMVIISTWHILGFNTVLLLAGLTNISRELYDAAKIDGARGWQMFTKMTIPLLSPTLFFMVVVGTIGAFQSFTLFFAIYNGSSTNRSTTVLSIFYYDVTFGRGSGSDTSGFGYSSTIVMMMLVIIMGISFVQQRILGKRVNYD</sequence>
<evidence type="ECO:0000256" key="2">
    <source>
        <dbReference type="ARBA" id="ARBA00022448"/>
    </source>
</evidence>
<keyword evidence="12" id="KW-1185">Reference proteome</keyword>
<reference evidence="10" key="2">
    <citation type="journal article" date="2024" name="Nature">
        <title>Anoxygenic phototroph of the Chloroflexota uses a type I reaction centre.</title>
        <authorList>
            <person name="Tsuji J.M."/>
            <person name="Shaw N.A."/>
            <person name="Nagashima S."/>
            <person name="Venkiteswaran J.J."/>
            <person name="Schiff S.L."/>
            <person name="Watanabe T."/>
            <person name="Fukui M."/>
            <person name="Hanada S."/>
            <person name="Tank M."/>
            <person name="Neufeld J.D."/>
        </authorList>
    </citation>
    <scope>NUCLEOTIDE SEQUENCE</scope>
    <source>
        <strain evidence="10">L227-S17</strain>
    </source>
</reference>
<keyword evidence="4 7" id="KW-0812">Transmembrane</keyword>
<feature type="transmembrane region" description="Helical" evidence="7">
    <location>
        <begin position="395"/>
        <end position="415"/>
    </location>
</feature>
<dbReference type="Gene3D" id="1.10.3720.10">
    <property type="entry name" value="MetI-like"/>
    <property type="match status" value="1"/>
</dbReference>
<keyword evidence="2 7" id="KW-0813">Transport</keyword>
<evidence type="ECO:0000256" key="1">
    <source>
        <dbReference type="ARBA" id="ARBA00004651"/>
    </source>
</evidence>
<dbReference type="GO" id="GO:0055085">
    <property type="term" value="P:transmembrane transport"/>
    <property type="evidence" value="ECO:0007669"/>
    <property type="project" value="InterPro"/>
</dbReference>
<feature type="transmembrane region" description="Helical" evidence="7">
    <location>
        <begin position="284"/>
        <end position="305"/>
    </location>
</feature>
<reference evidence="9 11" key="1">
    <citation type="submission" date="2020-06" db="EMBL/GenBank/DDBJ databases">
        <title>Anoxygenic phototrophic Chloroflexota member uses a Type I reaction center.</title>
        <authorList>
            <person name="Tsuji J.M."/>
            <person name="Shaw N.A."/>
            <person name="Nagashima S."/>
            <person name="Venkiteswaran J."/>
            <person name="Schiff S.L."/>
            <person name="Hanada S."/>
            <person name="Tank M."/>
            <person name="Neufeld J.D."/>
        </authorList>
    </citation>
    <scope>NUCLEOTIDE SEQUENCE [LARGE SCALE GENOMIC DNA]</scope>
    <source>
        <strain evidence="9">L227-S17</strain>
    </source>
</reference>
<accession>A0A8T7M0L5</accession>
<comment type="subcellular location">
    <subcellularLocation>
        <location evidence="1 7">Cell membrane</location>
        <topology evidence="1 7">Multi-pass membrane protein</topology>
    </subcellularLocation>
</comment>
<keyword evidence="5 7" id="KW-1133">Transmembrane helix</keyword>
<evidence type="ECO:0000313" key="12">
    <source>
        <dbReference type="Proteomes" id="UP001431572"/>
    </source>
</evidence>
<keyword evidence="6 7" id="KW-0472">Membrane</keyword>
<dbReference type="EMBL" id="JACATZ010000001">
    <property type="protein sequence ID" value="NWJ45400.1"/>
    <property type="molecule type" value="Genomic_DNA"/>
</dbReference>
<dbReference type="Pfam" id="PF00528">
    <property type="entry name" value="BPD_transp_1"/>
    <property type="match status" value="1"/>
</dbReference>
<evidence type="ECO:0000313" key="11">
    <source>
        <dbReference type="Proteomes" id="UP000521676"/>
    </source>
</evidence>
<feature type="transmembrane region" description="Helical" evidence="7">
    <location>
        <begin position="341"/>
        <end position="363"/>
    </location>
</feature>
<feature type="transmembrane region" description="Helical" evidence="7">
    <location>
        <begin position="140"/>
        <end position="160"/>
    </location>
</feature>
<dbReference type="PROSITE" id="PS50928">
    <property type="entry name" value="ABC_TM1"/>
    <property type="match status" value="1"/>
</dbReference>
<evidence type="ECO:0000256" key="7">
    <source>
        <dbReference type="RuleBase" id="RU363032"/>
    </source>
</evidence>
<evidence type="ECO:0000313" key="9">
    <source>
        <dbReference type="EMBL" id="NWJ45400.1"/>
    </source>
</evidence>
<dbReference type="AlphaFoldDB" id="A0A8T7M0L5"/>
<feature type="transmembrane region" description="Helical" evidence="7">
    <location>
        <begin position="244"/>
        <end position="264"/>
    </location>
</feature>
<evidence type="ECO:0000256" key="3">
    <source>
        <dbReference type="ARBA" id="ARBA00022475"/>
    </source>
</evidence>
<dbReference type="CDD" id="cd06261">
    <property type="entry name" value="TM_PBP2"/>
    <property type="match status" value="1"/>
</dbReference>
<dbReference type="InterPro" id="IPR000515">
    <property type="entry name" value="MetI-like"/>
</dbReference>
<dbReference type="SUPFAM" id="SSF161098">
    <property type="entry name" value="MetI-like"/>
    <property type="match status" value="1"/>
</dbReference>
<dbReference type="Proteomes" id="UP001431572">
    <property type="component" value="Chromosome 1"/>
</dbReference>
<dbReference type="Proteomes" id="UP000521676">
    <property type="component" value="Unassembled WGS sequence"/>
</dbReference>
<gene>
    <name evidence="9" type="ORF">HXX08_05925</name>
    <name evidence="10" type="ORF">OZ401_000532</name>
</gene>
<evidence type="ECO:0000256" key="4">
    <source>
        <dbReference type="ARBA" id="ARBA00022692"/>
    </source>
</evidence>
<name>A0A8T7M0L5_9CHLR</name>
<feature type="transmembrane region" description="Helical" evidence="7">
    <location>
        <begin position="219"/>
        <end position="237"/>
    </location>
</feature>
<dbReference type="PANTHER" id="PTHR30193:SF37">
    <property type="entry name" value="INNER MEMBRANE ABC TRANSPORTER PERMEASE PROTEIN YCJO"/>
    <property type="match status" value="1"/>
</dbReference>
<dbReference type="InterPro" id="IPR035906">
    <property type="entry name" value="MetI-like_sf"/>
</dbReference>